<dbReference type="InterPro" id="IPR025489">
    <property type="entry name" value="DUF4381"/>
</dbReference>
<dbReference type="EMBL" id="LUUI01000089">
    <property type="protein sequence ID" value="OAI17256.1"/>
    <property type="molecule type" value="Genomic_DNA"/>
</dbReference>
<name>A0A177NGM6_9GAMM</name>
<keyword evidence="1" id="KW-0812">Transmembrane</keyword>
<gene>
    <name evidence="2" type="ORF">A1359_06185</name>
</gene>
<organism evidence="2 3">
    <name type="scientific">Methylomonas lenta</name>
    <dbReference type="NCBI Taxonomy" id="980561"/>
    <lineage>
        <taxon>Bacteria</taxon>
        <taxon>Pseudomonadati</taxon>
        <taxon>Pseudomonadota</taxon>
        <taxon>Gammaproteobacteria</taxon>
        <taxon>Methylococcales</taxon>
        <taxon>Methylococcaceae</taxon>
        <taxon>Methylomonas</taxon>
    </lineage>
</organism>
<dbReference type="RefSeq" id="WP_066980066.1">
    <property type="nucleotide sequence ID" value="NZ_LUUI01000089.1"/>
</dbReference>
<evidence type="ECO:0000256" key="1">
    <source>
        <dbReference type="SAM" id="Phobius"/>
    </source>
</evidence>
<dbReference type="STRING" id="980561.A1359_06185"/>
<dbReference type="AlphaFoldDB" id="A0A177NGM6"/>
<proteinExistence type="predicted"/>
<evidence type="ECO:0000313" key="3">
    <source>
        <dbReference type="Proteomes" id="UP000078476"/>
    </source>
</evidence>
<reference evidence="2 3" key="1">
    <citation type="submission" date="2016-03" db="EMBL/GenBank/DDBJ databases">
        <authorList>
            <person name="Ploux O."/>
        </authorList>
    </citation>
    <scope>NUCLEOTIDE SEQUENCE [LARGE SCALE GENOMIC DNA]</scope>
    <source>
        <strain evidence="2 3">R-45370</strain>
    </source>
</reference>
<keyword evidence="3" id="KW-1185">Reference proteome</keyword>
<accession>A0A177NGM6</accession>
<protein>
    <recommendedName>
        <fullName evidence="4">DUF4381 domain-containing protein</fullName>
    </recommendedName>
</protein>
<sequence length="154" mass="17534">MDSLDLKDIHLPDSIGWWPPAPGWWLLLLASILVLFAARIIFRRLTAKTAIKHAQKLLKQLRQQPDDKLETLTTLSALLRRTAISTTTRSEVAGLRGQAWLEYLDHCLPDAPFSKGVGRCLADAHYQKSEPDEVDFEALFNLCERWLKQQGKKS</sequence>
<dbReference type="Proteomes" id="UP000078476">
    <property type="component" value="Unassembled WGS sequence"/>
</dbReference>
<keyword evidence="1" id="KW-0472">Membrane</keyword>
<dbReference type="OrthoDB" id="283083at2"/>
<evidence type="ECO:0000313" key="2">
    <source>
        <dbReference type="EMBL" id="OAI17256.1"/>
    </source>
</evidence>
<evidence type="ECO:0008006" key="4">
    <source>
        <dbReference type="Google" id="ProtNLM"/>
    </source>
</evidence>
<feature type="transmembrane region" description="Helical" evidence="1">
    <location>
        <begin position="23"/>
        <end position="42"/>
    </location>
</feature>
<comment type="caution">
    <text evidence="2">The sequence shown here is derived from an EMBL/GenBank/DDBJ whole genome shotgun (WGS) entry which is preliminary data.</text>
</comment>
<keyword evidence="1" id="KW-1133">Transmembrane helix</keyword>
<dbReference type="Pfam" id="PF14316">
    <property type="entry name" value="DUF4381"/>
    <property type="match status" value="1"/>
</dbReference>